<feature type="domain" description="Transducer of regulated CREB activity C-terminal" evidence="13">
    <location>
        <begin position="854"/>
        <end position="924"/>
    </location>
</feature>
<feature type="compositionally biased region" description="Polar residues" evidence="10">
    <location>
        <begin position="472"/>
        <end position="482"/>
    </location>
</feature>
<dbReference type="Pfam" id="PF12886">
    <property type="entry name" value="TORC_C"/>
    <property type="match status" value="1"/>
</dbReference>
<evidence type="ECO:0000256" key="1">
    <source>
        <dbReference type="ARBA" id="ARBA00004123"/>
    </source>
</evidence>
<feature type="compositionally biased region" description="Low complexity" evidence="10">
    <location>
        <begin position="589"/>
        <end position="612"/>
    </location>
</feature>
<gene>
    <name evidence="14" type="primary">CRTC2</name>
</gene>
<dbReference type="AlphaFoldDB" id="A0A3B3RYU9"/>
<evidence type="ECO:0000313" key="15">
    <source>
        <dbReference type="Proteomes" id="UP000261540"/>
    </source>
</evidence>
<dbReference type="PANTHER" id="PTHR13589">
    <property type="entry name" value="CREB-REGULATED TRANSCRIPTION COACTIVATOR"/>
    <property type="match status" value="1"/>
</dbReference>
<evidence type="ECO:0000256" key="7">
    <source>
        <dbReference type="ARBA" id="ARBA00023159"/>
    </source>
</evidence>
<feature type="compositionally biased region" description="Low complexity" evidence="10">
    <location>
        <begin position="620"/>
        <end position="634"/>
    </location>
</feature>
<comment type="similarity">
    <text evidence="3">Belongs to the TORC family.</text>
</comment>
<feature type="compositionally biased region" description="Low complexity" evidence="10">
    <location>
        <begin position="563"/>
        <end position="582"/>
    </location>
</feature>
<accession>A0A3B3RYU9</accession>
<dbReference type="GO" id="GO:0008140">
    <property type="term" value="F:cAMP response element binding protein binding"/>
    <property type="evidence" value="ECO:0007669"/>
    <property type="project" value="InterPro"/>
</dbReference>
<keyword evidence="15" id="KW-1185">Reference proteome</keyword>
<dbReference type="Ensembl" id="ENSPKIT00000004163.1">
    <property type="protein sequence ID" value="ENSPKIP00000023478.1"/>
    <property type="gene ID" value="ENSPKIG00000007090.1"/>
</dbReference>
<sequence length="926" mass="100785">MSAAGMGTGGCRPGPSPGAASGTCNPRKFSEKIALHNQRQAEETAAFQEVMLDITSTRIQAQKERLAQNQGPCYGGSLPNVNQIGRSNPEFQGQFISDLDSARQTRHHGLVERVQRDRRPVLSGAPYRRRRDCPTYSSAYLSPAPSLSWRRHWSPDAPADKSQSLAGVTLNRTNSDSALHTSVMNPHAGIHSSPGHALTHRNRRSMFPYPVPPIEENVLDEESLLKSWDAKKLTAPTSRPKSCEVPGINILPSPAQQSGTPLNPATLSTGGSLPDLTNLHLPSPMPSQKEELGCASLCGGGSTGNLAATLTQLGITADGTFSLPGLSTPLQGTFSNSMLQSSLSHPNIQSSLSCHSSHDSLSSTSLQSSLSNPSLQSSLSSSPSLPSSLSNQSLHSSLSSSSLSGKSLQSAANNHSFSSGIGGSGSCSSSSSYSSLLGGQQGPSLTTSPRRRNQLSPLKLSVGTESRWHPSKQFSPTMSPTLSSITQGVALDTSKLPVDQRLPSYPYGQVQQSHLCPQQSAHPGTMMTHLQQPQQSDLQHQPQHHPQQQQQHHLQQHQHQQQHHLQQQNLEQPQLQKQQQHQQQHKHQLPYQKQTNLQQDQQQHQIIQQQQQEQEHHQQQHLQQSGLHQSGQQHLEPQHQQYPQLPGLHNASQQPQWLQFQPQQQPQNQLQVQAPHRGLEQQRQVPGMHRVPATLPLHMESSQNLLSPQRRAPESASQPGLNCGRALTGRPPLSVPNPQATMDQLLTAGLPPSASQSLPANLDLQSEASLLSSLLDEPFVNLRLPGRQGQELSQQLRRFYMETSGSDRSFGQAGGSETGKDEASPMDSHSATIHQLLNQQNQSQNFSTGSHKNPNILLSGNSTPVLSKEITCTLSSMPGFEGDPFGLDDPLRMDPLVLEGLGLLEDGELVLADPAVEDSFRSERFH</sequence>
<dbReference type="InterPro" id="IPR024783">
    <property type="entry name" value="TORC_N"/>
</dbReference>
<evidence type="ECO:0000259" key="11">
    <source>
        <dbReference type="Pfam" id="PF12884"/>
    </source>
</evidence>
<evidence type="ECO:0000256" key="8">
    <source>
        <dbReference type="ARBA" id="ARBA00023163"/>
    </source>
</evidence>
<feature type="region of interest" description="Disordered" evidence="10">
    <location>
        <begin position="363"/>
        <end position="393"/>
    </location>
</feature>
<dbReference type="PANTHER" id="PTHR13589:SF6">
    <property type="entry name" value="CREB-REGULATED TRANSCRIPTION COACTIVATOR 2"/>
    <property type="match status" value="1"/>
</dbReference>
<keyword evidence="8" id="KW-0804">Transcription</keyword>
<dbReference type="GO" id="GO:0051289">
    <property type="term" value="P:protein homotetramerization"/>
    <property type="evidence" value="ECO:0007669"/>
    <property type="project" value="InterPro"/>
</dbReference>
<dbReference type="OrthoDB" id="8947034at2759"/>
<dbReference type="InterPro" id="IPR024784">
    <property type="entry name" value="TORC_M"/>
</dbReference>
<evidence type="ECO:0000256" key="4">
    <source>
        <dbReference type="ARBA" id="ARBA00022490"/>
    </source>
</evidence>
<dbReference type="Pfam" id="PF12885">
    <property type="entry name" value="TORC_M"/>
    <property type="match status" value="1"/>
</dbReference>
<feature type="compositionally biased region" description="Polar residues" evidence="10">
    <location>
        <begin position="509"/>
        <end position="522"/>
    </location>
</feature>
<dbReference type="STRING" id="1676925.ENSPKIP00000023478"/>
<name>A0A3B3RYU9_9TELE</name>
<evidence type="ECO:0000256" key="5">
    <source>
        <dbReference type="ARBA" id="ARBA00022553"/>
    </source>
</evidence>
<keyword evidence="7" id="KW-0010">Activator</keyword>
<dbReference type="GO" id="GO:0005634">
    <property type="term" value="C:nucleus"/>
    <property type="evidence" value="ECO:0007669"/>
    <property type="project" value="UniProtKB-SubCell"/>
</dbReference>
<feature type="domain" description="Transducer of regulated CREB activity N-terminal" evidence="11">
    <location>
        <begin position="25"/>
        <end position="79"/>
    </location>
</feature>
<reference evidence="14" key="1">
    <citation type="submission" date="2025-08" db="UniProtKB">
        <authorList>
            <consortium name="Ensembl"/>
        </authorList>
    </citation>
    <scope>IDENTIFICATION</scope>
</reference>
<evidence type="ECO:0000256" key="3">
    <source>
        <dbReference type="ARBA" id="ARBA00007167"/>
    </source>
</evidence>
<feature type="compositionally biased region" description="Low complexity" evidence="10">
    <location>
        <begin position="653"/>
        <end position="673"/>
    </location>
</feature>
<reference evidence="14" key="2">
    <citation type="submission" date="2025-09" db="UniProtKB">
        <authorList>
            <consortium name="Ensembl"/>
        </authorList>
    </citation>
    <scope>IDENTIFICATION</scope>
</reference>
<evidence type="ECO:0000256" key="6">
    <source>
        <dbReference type="ARBA" id="ARBA00023015"/>
    </source>
</evidence>
<dbReference type="Pfam" id="PF12884">
    <property type="entry name" value="TORC_N"/>
    <property type="match status" value="1"/>
</dbReference>
<keyword evidence="5" id="KW-0597">Phosphoprotein</keyword>
<dbReference type="InterPro" id="IPR024786">
    <property type="entry name" value="TORC"/>
</dbReference>
<feature type="compositionally biased region" description="Low complexity" evidence="10">
    <location>
        <begin position="432"/>
        <end position="445"/>
    </location>
</feature>
<organism evidence="14 15">
    <name type="scientific">Paramormyrops kingsleyae</name>
    <dbReference type="NCBI Taxonomy" id="1676925"/>
    <lineage>
        <taxon>Eukaryota</taxon>
        <taxon>Metazoa</taxon>
        <taxon>Chordata</taxon>
        <taxon>Craniata</taxon>
        <taxon>Vertebrata</taxon>
        <taxon>Euteleostomi</taxon>
        <taxon>Actinopterygii</taxon>
        <taxon>Neopterygii</taxon>
        <taxon>Teleostei</taxon>
        <taxon>Osteoglossocephala</taxon>
        <taxon>Osteoglossomorpha</taxon>
        <taxon>Osteoglossiformes</taxon>
        <taxon>Mormyridae</taxon>
        <taxon>Paramormyrops</taxon>
    </lineage>
</organism>
<dbReference type="InterPro" id="IPR024785">
    <property type="entry name" value="TORC_C"/>
</dbReference>
<evidence type="ECO:0000259" key="12">
    <source>
        <dbReference type="Pfam" id="PF12885"/>
    </source>
</evidence>
<feature type="domain" description="Transducer of regulated CREB activity middle" evidence="12">
    <location>
        <begin position="172"/>
        <end position="316"/>
    </location>
</feature>
<comment type="subcellular location">
    <subcellularLocation>
        <location evidence="2">Cytoplasm</location>
    </subcellularLocation>
    <subcellularLocation>
        <location evidence="1">Nucleus</location>
    </subcellularLocation>
</comment>
<keyword evidence="6" id="KW-0805">Transcription regulation</keyword>
<proteinExistence type="inferred from homology"/>
<dbReference type="Proteomes" id="UP000261540">
    <property type="component" value="Unplaced"/>
</dbReference>
<feature type="region of interest" description="Disordered" evidence="10">
    <location>
        <begin position="509"/>
        <end position="673"/>
    </location>
</feature>
<feature type="region of interest" description="Disordered" evidence="10">
    <location>
        <begin position="432"/>
        <end position="482"/>
    </location>
</feature>
<evidence type="ECO:0000256" key="10">
    <source>
        <dbReference type="SAM" id="MobiDB-lite"/>
    </source>
</evidence>
<protein>
    <submittedName>
        <fullName evidence="14">CREB regulated transcription coactivator 2</fullName>
    </submittedName>
</protein>
<keyword evidence="4" id="KW-0963">Cytoplasm</keyword>
<evidence type="ECO:0000256" key="9">
    <source>
        <dbReference type="ARBA" id="ARBA00023242"/>
    </source>
</evidence>
<feature type="compositionally biased region" description="Low complexity" evidence="10">
    <location>
        <begin position="529"/>
        <end position="553"/>
    </location>
</feature>
<evidence type="ECO:0000313" key="14">
    <source>
        <dbReference type="Ensembl" id="ENSPKIP00000023478.1"/>
    </source>
</evidence>
<dbReference type="GO" id="GO:0005737">
    <property type="term" value="C:cytoplasm"/>
    <property type="evidence" value="ECO:0007669"/>
    <property type="project" value="UniProtKB-SubCell"/>
</dbReference>
<feature type="region of interest" description="Disordered" evidence="10">
    <location>
        <begin position="804"/>
        <end position="829"/>
    </location>
</feature>
<feature type="compositionally biased region" description="Gly residues" evidence="10">
    <location>
        <begin position="1"/>
        <end position="12"/>
    </location>
</feature>
<dbReference type="GO" id="GO:0045944">
    <property type="term" value="P:positive regulation of transcription by RNA polymerase II"/>
    <property type="evidence" value="ECO:0007669"/>
    <property type="project" value="TreeGrafter"/>
</dbReference>
<dbReference type="GeneTree" id="ENSGT00390000010652"/>
<keyword evidence="9" id="KW-0539">Nucleus</keyword>
<evidence type="ECO:0000256" key="2">
    <source>
        <dbReference type="ARBA" id="ARBA00004496"/>
    </source>
</evidence>
<feature type="region of interest" description="Disordered" evidence="10">
    <location>
        <begin position="1"/>
        <end position="25"/>
    </location>
</feature>
<evidence type="ECO:0000259" key="13">
    <source>
        <dbReference type="Pfam" id="PF12886"/>
    </source>
</evidence>